<evidence type="ECO:0000313" key="2">
    <source>
        <dbReference type="EMBL" id="CEH17566.1"/>
    </source>
</evidence>
<dbReference type="AlphaFoldDB" id="A0A0P1BMN7"/>
<dbReference type="Proteomes" id="UP000054845">
    <property type="component" value="Unassembled WGS sequence"/>
</dbReference>
<dbReference type="EMBL" id="CCYA01000265">
    <property type="protein sequence ID" value="CEH17566.1"/>
    <property type="molecule type" value="Genomic_DNA"/>
</dbReference>
<feature type="compositionally biased region" description="Basic and acidic residues" evidence="1">
    <location>
        <begin position="92"/>
        <end position="104"/>
    </location>
</feature>
<name>A0A0P1BMN7_9BASI</name>
<evidence type="ECO:0000313" key="3">
    <source>
        <dbReference type="Proteomes" id="UP000054845"/>
    </source>
</evidence>
<keyword evidence="3" id="KW-1185">Reference proteome</keyword>
<feature type="region of interest" description="Disordered" evidence="1">
    <location>
        <begin position="80"/>
        <end position="104"/>
    </location>
</feature>
<protein>
    <submittedName>
        <fullName evidence="2">Uncharacterized protein</fullName>
    </submittedName>
</protein>
<reference evidence="2 3" key="1">
    <citation type="submission" date="2014-09" db="EMBL/GenBank/DDBJ databases">
        <authorList>
            <person name="Magalhaes I.L.F."/>
            <person name="Oliveira U."/>
            <person name="Santos F.R."/>
            <person name="Vidigal T.H.D.A."/>
            <person name="Brescovit A.D."/>
            <person name="Santos A.J."/>
        </authorList>
    </citation>
    <scope>NUCLEOTIDE SEQUENCE [LARGE SCALE GENOMIC DNA]</scope>
</reference>
<proteinExistence type="predicted"/>
<sequence>MTYAKLGQNDTFTLRFYSPRSSIGLPCLQADPAGSRQLGLLRRSCWAPAAAAQRWAAHFGFGSASPAALHSRHRSGLTALSKGRLGIAPDTSIDRNVDDREHPS</sequence>
<accession>A0A0P1BMN7</accession>
<evidence type="ECO:0000256" key="1">
    <source>
        <dbReference type="SAM" id="MobiDB-lite"/>
    </source>
</evidence>
<organism evidence="2 3">
    <name type="scientific">Ceraceosorus bombacis</name>
    <dbReference type="NCBI Taxonomy" id="401625"/>
    <lineage>
        <taxon>Eukaryota</taxon>
        <taxon>Fungi</taxon>
        <taxon>Dikarya</taxon>
        <taxon>Basidiomycota</taxon>
        <taxon>Ustilaginomycotina</taxon>
        <taxon>Exobasidiomycetes</taxon>
        <taxon>Ceraceosorales</taxon>
        <taxon>Ceraceosoraceae</taxon>
        <taxon>Ceraceosorus</taxon>
    </lineage>
</organism>